<dbReference type="GO" id="GO:0005975">
    <property type="term" value="P:carbohydrate metabolic process"/>
    <property type="evidence" value="ECO:0007669"/>
    <property type="project" value="InterPro"/>
</dbReference>
<keyword evidence="3" id="KW-1185">Reference proteome</keyword>
<feature type="region of interest" description="Disordered" evidence="1">
    <location>
        <begin position="1"/>
        <end position="24"/>
    </location>
</feature>
<protein>
    <submittedName>
        <fullName evidence="2">Uncharacterized protein</fullName>
    </submittedName>
</protein>
<dbReference type="Proteomes" id="UP000827092">
    <property type="component" value="Unassembled WGS sequence"/>
</dbReference>
<evidence type="ECO:0000256" key="1">
    <source>
        <dbReference type="SAM" id="MobiDB-lite"/>
    </source>
</evidence>
<gene>
    <name evidence="2" type="ORF">JTE90_020112</name>
</gene>
<sequence>MQWTSDPQANFTTNENGEPWLPVNPNYITRNVDTQTQETQMFRKLSDLKQSEESLLPPLETIPTIVHSVAIGFSSPFGGPGPHKYEWY</sequence>
<dbReference type="EMBL" id="JAFNEN010000049">
    <property type="protein sequence ID" value="KAG8197835.1"/>
    <property type="molecule type" value="Genomic_DNA"/>
</dbReference>
<dbReference type="Gene3D" id="3.20.20.80">
    <property type="entry name" value="Glycosidases"/>
    <property type="match status" value="1"/>
</dbReference>
<feature type="compositionally biased region" description="Polar residues" evidence="1">
    <location>
        <begin position="1"/>
        <end position="16"/>
    </location>
</feature>
<evidence type="ECO:0000313" key="2">
    <source>
        <dbReference type="EMBL" id="KAG8197835.1"/>
    </source>
</evidence>
<dbReference type="AlphaFoldDB" id="A0AAV6VMB9"/>
<comment type="caution">
    <text evidence="2">The sequence shown here is derived from an EMBL/GenBank/DDBJ whole genome shotgun (WGS) entry which is preliminary data.</text>
</comment>
<evidence type="ECO:0000313" key="3">
    <source>
        <dbReference type="Proteomes" id="UP000827092"/>
    </source>
</evidence>
<proteinExistence type="predicted"/>
<accession>A0AAV6VMB9</accession>
<name>A0AAV6VMB9_9ARAC</name>
<organism evidence="2 3">
    <name type="scientific">Oedothorax gibbosus</name>
    <dbReference type="NCBI Taxonomy" id="931172"/>
    <lineage>
        <taxon>Eukaryota</taxon>
        <taxon>Metazoa</taxon>
        <taxon>Ecdysozoa</taxon>
        <taxon>Arthropoda</taxon>
        <taxon>Chelicerata</taxon>
        <taxon>Arachnida</taxon>
        <taxon>Araneae</taxon>
        <taxon>Araneomorphae</taxon>
        <taxon>Entelegynae</taxon>
        <taxon>Araneoidea</taxon>
        <taxon>Linyphiidae</taxon>
        <taxon>Erigoninae</taxon>
        <taxon>Oedothorax</taxon>
    </lineage>
</organism>
<reference evidence="2 3" key="1">
    <citation type="journal article" date="2022" name="Nat. Ecol. Evol.">
        <title>A masculinizing supergene underlies an exaggerated male reproductive morph in a spider.</title>
        <authorList>
            <person name="Hendrickx F."/>
            <person name="De Corte Z."/>
            <person name="Sonet G."/>
            <person name="Van Belleghem S.M."/>
            <person name="Kostlbacher S."/>
            <person name="Vangestel C."/>
        </authorList>
    </citation>
    <scope>NUCLEOTIDE SEQUENCE [LARGE SCALE GENOMIC DNA]</scope>
    <source>
        <strain evidence="2">W744_W776</strain>
    </source>
</reference>